<organism evidence="2 3">
    <name type="scientific">Pristionchus entomophagus</name>
    <dbReference type="NCBI Taxonomy" id="358040"/>
    <lineage>
        <taxon>Eukaryota</taxon>
        <taxon>Metazoa</taxon>
        <taxon>Ecdysozoa</taxon>
        <taxon>Nematoda</taxon>
        <taxon>Chromadorea</taxon>
        <taxon>Rhabditida</taxon>
        <taxon>Rhabditina</taxon>
        <taxon>Diplogasteromorpha</taxon>
        <taxon>Diplogasteroidea</taxon>
        <taxon>Neodiplogasteridae</taxon>
        <taxon>Pristionchus</taxon>
    </lineage>
</organism>
<evidence type="ECO:0000313" key="2">
    <source>
        <dbReference type="EMBL" id="GMS96961.1"/>
    </source>
</evidence>
<name>A0AAV5TRF6_9BILA</name>
<feature type="non-terminal residue" evidence="2">
    <location>
        <position position="1"/>
    </location>
</feature>
<comment type="caution">
    <text evidence="2">The sequence shown here is derived from an EMBL/GenBank/DDBJ whole genome shotgun (WGS) entry which is preliminary data.</text>
</comment>
<dbReference type="EMBL" id="BTSX01000004">
    <property type="protein sequence ID" value="GMS96961.1"/>
    <property type="molecule type" value="Genomic_DNA"/>
</dbReference>
<dbReference type="AlphaFoldDB" id="A0AAV5TRF6"/>
<evidence type="ECO:0000256" key="1">
    <source>
        <dbReference type="SAM" id="MobiDB-lite"/>
    </source>
</evidence>
<protein>
    <submittedName>
        <fullName evidence="2">Uncharacterized protein</fullName>
    </submittedName>
</protein>
<feature type="non-terminal residue" evidence="2">
    <location>
        <position position="61"/>
    </location>
</feature>
<accession>A0AAV5TRF6</accession>
<dbReference type="Proteomes" id="UP001432027">
    <property type="component" value="Unassembled WGS sequence"/>
</dbReference>
<gene>
    <name evidence="2" type="ORF">PENTCL1PPCAC_19136</name>
</gene>
<feature type="region of interest" description="Disordered" evidence="1">
    <location>
        <begin position="28"/>
        <end position="61"/>
    </location>
</feature>
<keyword evidence="3" id="KW-1185">Reference proteome</keyword>
<reference evidence="2" key="1">
    <citation type="submission" date="2023-10" db="EMBL/GenBank/DDBJ databases">
        <title>Genome assembly of Pristionchus species.</title>
        <authorList>
            <person name="Yoshida K."/>
            <person name="Sommer R.J."/>
        </authorList>
    </citation>
    <scope>NUCLEOTIDE SEQUENCE</scope>
    <source>
        <strain evidence="2">RS0144</strain>
    </source>
</reference>
<proteinExistence type="predicted"/>
<sequence length="61" mass="7105">NTQTDEISLDAMYIKIEEMLNENMEHPMHRENEDERADYPNPVTNSLDAMSTTPNFTKSFP</sequence>
<feature type="compositionally biased region" description="Polar residues" evidence="1">
    <location>
        <begin position="42"/>
        <end position="61"/>
    </location>
</feature>
<evidence type="ECO:0000313" key="3">
    <source>
        <dbReference type="Proteomes" id="UP001432027"/>
    </source>
</evidence>